<keyword evidence="3" id="KW-1185">Reference proteome</keyword>
<name>A0ABN9X8Q0_9DINO</name>
<accession>A0ABN9X8Q0</accession>
<dbReference type="EMBL" id="CAUYUJ010020006">
    <property type="protein sequence ID" value="CAK0895219.1"/>
    <property type="molecule type" value="Genomic_DNA"/>
</dbReference>
<evidence type="ECO:0000313" key="3">
    <source>
        <dbReference type="Proteomes" id="UP001189429"/>
    </source>
</evidence>
<dbReference type="Proteomes" id="UP001189429">
    <property type="component" value="Unassembled WGS sequence"/>
</dbReference>
<evidence type="ECO:0000256" key="1">
    <source>
        <dbReference type="SAM" id="MobiDB-lite"/>
    </source>
</evidence>
<feature type="compositionally biased region" description="Basic and acidic residues" evidence="1">
    <location>
        <begin position="1"/>
        <end position="21"/>
    </location>
</feature>
<sequence>MSESDRSELRAQAAELRRQQKELAAVNESGSSRLRKQSSESSRQAEALAAVNGSARTRLRRQPASPENQSRSVDGLDRVLQAAGAPVNGTSDKAKQHAEA</sequence>
<protein>
    <submittedName>
        <fullName evidence="2">Uncharacterized protein</fullName>
    </submittedName>
</protein>
<feature type="region of interest" description="Disordered" evidence="1">
    <location>
        <begin position="1"/>
        <end position="100"/>
    </location>
</feature>
<reference evidence="2" key="1">
    <citation type="submission" date="2023-10" db="EMBL/GenBank/DDBJ databases">
        <authorList>
            <person name="Chen Y."/>
            <person name="Shah S."/>
            <person name="Dougan E. K."/>
            <person name="Thang M."/>
            <person name="Chan C."/>
        </authorList>
    </citation>
    <scope>NUCLEOTIDE SEQUENCE [LARGE SCALE GENOMIC DNA]</scope>
</reference>
<comment type="caution">
    <text evidence="2">The sequence shown here is derived from an EMBL/GenBank/DDBJ whole genome shotgun (WGS) entry which is preliminary data.</text>
</comment>
<organism evidence="2 3">
    <name type="scientific">Prorocentrum cordatum</name>
    <dbReference type="NCBI Taxonomy" id="2364126"/>
    <lineage>
        <taxon>Eukaryota</taxon>
        <taxon>Sar</taxon>
        <taxon>Alveolata</taxon>
        <taxon>Dinophyceae</taxon>
        <taxon>Prorocentrales</taxon>
        <taxon>Prorocentraceae</taxon>
        <taxon>Prorocentrum</taxon>
    </lineage>
</organism>
<proteinExistence type="predicted"/>
<gene>
    <name evidence="2" type="ORF">PCOR1329_LOCUS74028</name>
</gene>
<evidence type="ECO:0000313" key="2">
    <source>
        <dbReference type="EMBL" id="CAK0895219.1"/>
    </source>
</evidence>